<sequence length="70" mass="7356">MIVEQPNGVEAQLNHLESTVNMNHATTLAKHTQLIGAINETNAYIQDGPTRAANAAAFNTGPLHGPLGLP</sequence>
<dbReference type="Proteomes" id="UP000017559">
    <property type="component" value="Unassembled WGS sequence"/>
</dbReference>
<comment type="caution">
    <text evidence="1">The sequence shown here is derived from an EMBL/GenBank/DDBJ whole genome shotgun (WGS) entry which is preliminary data.</text>
</comment>
<organism evidence="1 2">
    <name type="scientific">Moniliophthora roreri (strain MCA 2997)</name>
    <name type="common">Cocoa frosty pod rot fungus</name>
    <name type="synonym">Crinipellis roreri</name>
    <dbReference type="NCBI Taxonomy" id="1381753"/>
    <lineage>
        <taxon>Eukaryota</taxon>
        <taxon>Fungi</taxon>
        <taxon>Dikarya</taxon>
        <taxon>Basidiomycota</taxon>
        <taxon>Agaricomycotina</taxon>
        <taxon>Agaricomycetes</taxon>
        <taxon>Agaricomycetidae</taxon>
        <taxon>Agaricales</taxon>
        <taxon>Marasmiineae</taxon>
        <taxon>Marasmiaceae</taxon>
        <taxon>Moniliophthora</taxon>
    </lineage>
</organism>
<evidence type="ECO:0000313" key="1">
    <source>
        <dbReference type="EMBL" id="ESK87468.1"/>
    </source>
</evidence>
<evidence type="ECO:0000313" key="2">
    <source>
        <dbReference type="Proteomes" id="UP000017559"/>
    </source>
</evidence>
<dbReference type="EMBL" id="AWSO01000780">
    <property type="protein sequence ID" value="ESK87468.1"/>
    <property type="molecule type" value="Genomic_DNA"/>
</dbReference>
<protein>
    <submittedName>
        <fullName evidence="1">Uncharacterized protein</fullName>
    </submittedName>
</protein>
<dbReference type="KEGG" id="mrr:Moror_11603"/>
<gene>
    <name evidence="1" type="ORF">Moror_11603</name>
</gene>
<dbReference type="HOGENOM" id="CLU_2758364_0_0_1"/>
<proteinExistence type="predicted"/>
<name>V2WKS9_MONRO</name>
<accession>V2WKS9</accession>
<dbReference type="AlphaFoldDB" id="V2WKS9"/>
<reference evidence="1 2" key="1">
    <citation type="journal article" date="2014" name="BMC Genomics">
        <title>Genome and secretome analysis of the hemibiotrophic fungal pathogen, Moniliophthora roreri, which causes frosty pod rot disease of cacao: mechanisms of the biotrophic and necrotrophic phases.</title>
        <authorList>
            <person name="Meinhardt L.W."/>
            <person name="Costa G.G.L."/>
            <person name="Thomazella D.P.T."/>
            <person name="Teixeira P.J.P.L."/>
            <person name="Carazzolle M.F."/>
            <person name="Schuster S.C."/>
            <person name="Carlson J.E."/>
            <person name="Guiltinan M.J."/>
            <person name="Mieczkowski P."/>
            <person name="Farmer A."/>
            <person name="Ramaraj T."/>
            <person name="Crozier J."/>
            <person name="Davis R.E."/>
            <person name="Shao J."/>
            <person name="Melnick R.L."/>
            <person name="Pereira G.A.G."/>
            <person name="Bailey B.A."/>
        </authorList>
    </citation>
    <scope>NUCLEOTIDE SEQUENCE [LARGE SCALE GENOMIC DNA]</scope>
    <source>
        <strain evidence="1 2">MCA 2997</strain>
    </source>
</reference>
<keyword evidence="2" id="KW-1185">Reference proteome</keyword>